<dbReference type="OMA" id="PVIEQRW"/>
<dbReference type="RefSeq" id="XP_067749219.1">
    <property type="nucleotide sequence ID" value="XM_067886548.1"/>
</dbReference>
<dbReference type="OrthoDB" id="92018at2759"/>
<dbReference type="AlphaFoldDB" id="H3H160"/>
<name>H3H160_PHYRM</name>
<dbReference type="InParanoid" id="H3H160"/>
<dbReference type="EMBL" id="DS566097">
    <property type="status" value="NOT_ANNOTATED_CDS"/>
    <property type="molecule type" value="Genomic_DNA"/>
</dbReference>
<evidence type="ECO:0000313" key="3">
    <source>
        <dbReference type="Proteomes" id="UP000005238"/>
    </source>
</evidence>
<sequence>MTLTELPEDVATLAQVPRVGRKRPRSDRSRLNTTFRPPVEDVPIPPIRVDKDLLLQVVRVKVQTLIRTAKLREKGLEPGRKHDPHCTAERLERLVPVLEQRWLQDLMNGDEPRYGFDDVVQAFQEIVHSDADDGQHKR</sequence>
<reference evidence="3" key="1">
    <citation type="journal article" date="2006" name="Science">
        <title>Phytophthora genome sequences uncover evolutionary origins and mechanisms of pathogenesis.</title>
        <authorList>
            <person name="Tyler B.M."/>
            <person name="Tripathy S."/>
            <person name="Zhang X."/>
            <person name="Dehal P."/>
            <person name="Jiang R.H."/>
            <person name="Aerts A."/>
            <person name="Arredondo F.D."/>
            <person name="Baxter L."/>
            <person name="Bensasson D."/>
            <person name="Beynon J.L."/>
            <person name="Chapman J."/>
            <person name="Damasceno C.M."/>
            <person name="Dorrance A.E."/>
            <person name="Dou D."/>
            <person name="Dickerman A.W."/>
            <person name="Dubchak I.L."/>
            <person name="Garbelotto M."/>
            <person name="Gijzen M."/>
            <person name="Gordon S.G."/>
            <person name="Govers F."/>
            <person name="Grunwald N.J."/>
            <person name="Huang W."/>
            <person name="Ivors K.L."/>
            <person name="Jones R.W."/>
            <person name="Kamoun S."/>
            <person name="Krampis K."/>
            <person name="Lamour K.H."/>
            <person name="Lee M.K."/>
            <person name="McDonald W.H."/>
            <person name="Medina M."/>
            <person name="Meijer H.J."/>
            <person name="Nordberg E.K."/>
            <person name="Maclean D.J."/>
            <person name="Ospina-Giraldo M.D."/>
            <person name="Morris P.F."/>
            <person name="Phuntumart V."/>
            <person name="Putnam N.H."/>
            <person name="Rash S."/>
            <person name="Rose J.K."/>
            <person name="Sakihama Y."/>
            <person name="Salamov A.A."/>
            <person name="Savidor A."/>
            <person name="Scheuring C.F."/>
            <person name="Smith B.M."/>
            <person name="Sobral B.W."/>
            <person name="Terry A."/>
            <person name="Torto-Alalibo T.A."/>
            <person name="Win J."/>
            <person name="Xu Z."/>
            <person name="Zhang H."/>
            <person name="Grigoriev I.V."/>
            <person name="Rokhsar D.S."/>
            <person name="Boore J.L."/>
        </authorList>
    </citation>
    <scope>NUCLEOTIDE SEQUENCE [LARGE SCALE GENOMIC DNA]</scope>
    <source>
        <strain evidence="3">Pr102</strain>
    </source>
</reference>
<evidence type="ECO:0000313" key="2">
    <source>
        <dbReference type="EnsemblProtists" id="Phyra83955"/>
    </source>
</evidence>
<proteinExistence type="predicted"/>
<reference evidence="2" key="2">
    <citation type="submission" date="2015-06" db="UniProtKB">
        <authorList>
            <consortium name="EnsemblProtists"/>
        </authorList>
    </citation>
    <scope>IDENTIFICATION</scope>
    <source>
        <strain evidence="2">Pr102</strain>
    </source>
</reference>
<evidence type="ECO:0000256" key="1">
    <source>
        <dbReference type="SAM" id="MobiDB-lite"/>
    </source>
</evidence>
<feature type="region of interest" description="Disordered" evidence="1">
    <location>
        <begin position="17"/>
        <end position="42"/>
    </location>
</feature>
<dbReference type="VEuPathDB" id="FungiDB:KRP23_1884"/>
<dbReference type="VEuPathDB" id="FungiDB:KRP22_11456"/>
<dbReference type="HOGENOM" id="CLU_1859218_0_0_1"/>
<dbReference type="EnsemblProtists" id="Phyra83955">
    <property type="protein sequence ID" value="Phyra83955"/>
    <property type="gene ID" value="Phyra83955"/>
</dbReference>
<dbReference type="eggNOG" id="ENOG502T3KR">
    <property type="taxonomic scope" value="Eukaryota"/>
</dbReference>
<organism evidence="2 3">
    <name type="scientific">Phytophthora ramorum</name>
    <name type="common">Sudden oak death agent</name>
    <dbReference type="NCBI Taxonomy" id="164328"/>
    <lineage>
        <taxon>Eukaryota</taxon>
        <taxon>Sar</taxon>
        <taxon>Stramenopiles</taxon>
        <taxon>Oomycota</taxon>
        <taxon>Peronosporomycetes</taxon>
        <taxon>Peronosporales</taxon>
        <taxon>Peronosporaceae</taxon>
        <taxon>Phytophthora</taxon>
    </lineage>
</organism>
<keyword evidence="3" id="KW-1185">Reference proteome</keyword>
<dbReference type="Proteomes" id="UP000005238">
    <property type="component" value="Unassembled WGS sequence"/>
</dbReference>
<dbReference type="GeneID" id="94222375"/>
<protein>
    <submittedName>
        <fullName evidence="2">Uncharacterized protein</fullName>
    </submittedName>
</protein>
<accession>H3H160</accession>